<reference evidence="1" key="1">
    <citation type="submission" date="2019-07" db="EMBL/GenBank/DDBJ databases">
        <title>Annotation for the trematode Paragonimus miyazaki's.</title>
        <authorList>
            <person name="Choi Y.-J."/>
        </authorList>
    </citation>
    <scope>NUCLEOTIDE SEQUENCE</scope>
    <source>
        <strain evidence="1">Japan</strain>
    </source>
</reference>
<organism evidence="1 2">
    <name type="scientific">Paragonimus skrjabini miyazakii</name>
    <dbReference type="NCBI Taxonomy" id="59628"/>
    <lineage>
        <taxon>Eukaryota</taxon>
        <taxon>Metazoa</taxon>
        <taxon>Spiralia</taxon>
        <taxon>Lophotrochozoa</taxon>
        <taxon>Platyhelminthes</taxon>
        <taxon>Trematoda</taxon>
        <taxon>Digenea</taxon>
        <taxon>Plagiorchiida</taxon>
        <taxon>Troglotremata</taxon>
        <taxon>Troglotrematidae</taxon>
        <taxon>Paragonimus</taxon>
    </lineage>
</organism>
<gene>
    <name evidence="1" type="ORF">EG68_03014</name>
</gene>
<comment type="caution">
    <text evidence="1">The sequence shown here is derived from an EMBL/GenBank/DDBJ whole genome shotgun (WGS) entry which is preliminary data.</text>
</comment>
<name>A0A8S9YYS6_9TREM</name>
<dbReference type="EMBL" id="JTDE01001056">
    <property type="protein sequence ID" value="KAF7259752.1"/>
    <property type="molecule type" value="Genomic_DNA"/>
</dbReference>
<dbReference type="AlphaFoldDB" id="A0A8S9YYS6"/>
<keyword evidence="2" id="KW-1185">Reference proteome</keyword>
<accession>A0A8S9YYS6</accession>
<dbReference type="Proteomes" id="UP000822476">
    <property type="component" value="Unassembled WGS sequence"/>
</dbReference>
<sequence>MEHEQIIDASQKGLIRFLFLHPNGLPQQACKKAYTIVNRIDKKWSSVLKTVCSYYKLHTRNAQTFIMYRWQE</sequence>
<proteinExistence type="predicted"/>
<evidence type="ECO:0000313" key="1">
    <source>
        <dbReference type="EMBL" id="KAF7259752.1"/>
    </source>
</evidence>
<evidence type="ECO:0000313" key="2">
    <source>
        <dbReference type="Proteomes" id="UP000822476"/>
    </source>
</evidence>
<protein>
    <submittedName>
        <fullName evidence="1">Uncharacterized protein</fullName>
    </submittedName>
</protein>